<evidence type="ECO:0000256" key="1">
    <source>
        <dbReference type="SAM" id="Phobius"/>
    </source>
</evidence>
<evidence type="ECO:0000313" key="2">
    <source>
        <dbReference type="EMBL" id="KAB0790717.1"/>
    </source>
</evidence>
<name>A0A5N4A061_PHOPY</name>
<organism evidence="2 3">
    <name type="scientific">Photinus pyralis</name>
    <name type="common">Common eastern firefly</name>
    <name type="synonym">Lampyris pyralis</name>
    <dbReference type="NCBI Taxonomy" id="7054"/>
    <lineage>
        <taxon>Eukaryota</taxon>
        <taxon>Metazoa</taxon>
        <taxon>Ecdysozoa</taxon>
        <taxon>Arthropoda</taxon>
        <taxon>Hexapoda</taxon>
        <taxon>Insecta</taxon>
        <taxon>Pterygota</taxon>
        <taxon>Neoptera</taxon>
        <taxon>Endopterygota</taxon>
        <taxon>Coleoptera</taxon>
        <taxon>Polyphaga</taxon>
        <taxon>Elateriformia</taxon>
        <taxon>Elateroidea</taxon>
        <taxon>Lampyridae</taxon>
        <taxon>Lampyrinae</taxon>
        <taxon>Photinus</taxon>
    </lineage>
</organism>
<dbReference type="EMBL" id="VVIM01000864">
    <property type="protein sequence ID" value="KAB0790717.1"/>
    <property type="molecule type" value="Genomic_DNA"/>
</dbReference>
<gene>
    <name evidence="2" type="ORF">PPYR_14838</name>
</gene>
<proteinExistence type="predicted"/>
<dbReference type="AlphaFoldDB" id="A0A5N4A061"/>
<keyword evidence="3" id="KW-1185">Reference proteome</keyword>
<keyword evidence="1" id="KW-0472">Membrane</keyword>
<dbReference type="Proteomes" id="UP000327044">
    <property type="component" value="Unassembled WGS sequence"/>
</dbReference>
<feature type="transmembrane region" description="Helical" evidence="1">
    <location>
        <begin position="98"/>
        <end position="119"/>
    </location>
</feature>
<evidence type="ECO:0000313" key="3">
    <source>
        <dbReference type="Proteomes" id="UP000327044"/>
    </source>
</evidence>
<keyword evidence="1" id="KW-0812">Transmembrane</keyword>
<sequence>HTVVVETSKENIYRICAVRPPDSSSELIVMTEYWSSRSGRDGALAIGGGFGGAILMSLRTLAFPLVDGTALRTLAFPLLLLLVDGTGFFFIDKDSLGILLELAMLTLAMQLTNGCHFYYVLLPEVVGMRETAHVLWNR</sequence>
<accession>A0A5N4A061</accession>
<protein>
    <submittedName>
        <fullName evidence="2">Uncharacterized protein</fullName>
    </submittedName>
</protein>
<keyword evidence="1" id="KW-1133">Transmembrane helix</keyword>
<feature type="transmembrane region" description="Helical" evidence="1">
    <location>
        <begin position="43"/>
        <end position="62"/>
    </location>
</feature>
<feature type="transmembrane region" description="Helical" evidence="1">
    <location>
        <begin position="74"/>
        <end position="91"/>
    </location>
</feature>
<dbReference type="InParanoid" id="A0A5N4A061"/>
<reference evidence="2 3" key="1">
    <citation type="journal article" date="2018" name="Elife">
        <title>Firefly genomes illuminate parallel origins of bioluminescence in beetles.</title>
        <authorList>
            <person name="Fallon T.R."/>
            <person name="Lower S.E."/>
            <person name="Chang C.H."/>
            <person name="Bessho-Uehara M."/>
            <person name="Martin G.J."/>
            <person name="Bewick A.J."/>
            <person name="Behringer M."/>
            <person name="Debat H.J."/>
            <person name="Wong I."/>
            <person name="Day J.C."/>
            <person name="Suvorov A."/>
            <person name="Silva C.J."/>
            <person name="Stanger-Hall K.F."/>
            <person name="Hall D.W."/>
            <person name="Schmitz R.J."/>
            <person name="Nelson D.R."/>
            <person name="Lewis S.M."/>
            <person name="Shigenobu S."/>
            <person name="Bybee S.M."/>
            <person name="Larracuente A.M."/>
            <person name="Oba Y."/>
            <person name="Weng J.K."/>
        </authorList>
    </citation>
    <scope>NUCLEOTIDE SEQUENCE [LARGE SCALE GENOMIC DNA]</scope>
    <source>
        <strain evidence="2">1611_PpyrPB1</strain>
        <tissue evidence="2">Whole body</tissue>
    </source>
</reference>
<feature type="non-terminal residue" evidence="2">
    <location>
        <position position="1"/>
    </location>
</feature>
<comment type="caution">
    <text evidence="2">The sequence shown here is derived from an EMBL/GenBank/DDBJ whole genome shotgun (WGS) entry which is preliminary data.</text>
</comment>